<evidence type="ECO:0000313" key="8">
    <source>
        <dbReference type="Proteomes" id="UP000054776"/>
    </source>
</evidence>
<comment type="subcellular location">
    <subcellularLocation>
        <location evidence="1">Nucleus</location>
    </subcellularLocation>
</comment>
<dbReference type="EMBL" id="JYDH01000005">
    <property type="protein sequence ID" value="KRY42139.1"/>
    <property type="molecule type" value="Genomic_DNA"/>
</dbReference>
<evidence type="ECO:0000256" key="1">
    <source>
        <dbReference type="ARBA" id="ARBA00004123"/>
    </source>
</evidence>
<dbReference type="InterPro" id="IPR021850">
    <property type="entry name" value="Symplekin/Pta1"/>
</dbReference>
<dbReference type="Pfam" id="PF12295">
    <property type="entry name" value="Symplekin_C"/>
    <property type="match status" value="1"/>
</dbReference>
<dbReference type="Gene3D" id="1.25.10.10">
    <property type="entry name" value="Leucine-rich Repeat Variant"/>
    <property type="match status" value="1"/>
</dbReference>
<dbReference type="eggNOG" id="KOG1895">
    <property type="taxonomic scope" value="Eukaryota"/>
</dbReference>
<keyword evidence="3" id="KW-0539">Nucleus</keyword>
<keyword evidence="8" id="KW-1185">Reference proteome</keyword>
<dbReference type="SUPFAM" id="SSF48371">
    <property type="entry name" value="ARM repeat"/>
    <property type="match status" value="1"/>
</dbReference>
<protein>
    <submittedName>
        <fullName evidence="7">Symplekin</fullName>
    </submittedName>
</protein>
<evidence type="ECO:0000259" key="6">
    <source>
        <dbReference type="Pfam" id="PF12295"/>
    </source>
</evidence>
<dbReference type="AlphaFoldDB" id="A0A0V1BYK0"/>
<evidence type="ECO:0000259" key="5">
    <source>
        <dbReference type="Pfam" id="PF11935"/>
    </source>
</evidence>
<dbReference type="GO" id="GO:0006397">
    <property type="term" value="P:mRNA processing"/>
    <property type="evidence" value="ECO:0007669"/>
    <property type="project" value="UniProtKB-KW"/>
</dbReference>
<dbReference type="FunCoup" id="A0A0V1BYK0">
    <property type="interactions" value="1683"/>
</dbReference>
<dbReference type="InterPro" id="IPR032460">
    <property type="entry name" value="Symplekin/Pta1_N"/>
</dbReference>
<dbReference type="GO" id="GO:0005847">
    <property type="term" value="C:mRNA cleavage and polyadenylation specificity factor complex"/>
    <property type="evidence" value="ECO:0007669"/>
    <property type="project" value="TreeGrafter"/>
</dbReference>
<dbReference type="InterPro" id="IPR016024">
    <property type="entry name" value="ARM-type_fold"/>
</dbReference>
<feature type="domain" description="Symplekin/Pta1 N-terminal" evidence="5">
    <location>
        <begin position="111"/>
        <end position="312"/>
    </location>
</feature>
<evidence type="ECO:0000256" key="2">
    <source>
        <dbReference type="ARBA" id="ARBA00022664"/>
    </source>
</evidence>
<proteinExistence type="predicted"/>
<comment type="caution">
    <text evidence="7">The sequence shown here is derived from an EMBL/GenBank/DDBJ whole genome shotgun (WGS) entry which is preliminary data.</text>
</comment>
<accession>A0A0V1BYK0</accession>
<feature type="region of interest" description="Disordered" evidence="4">
    <location>
        <begin position="430"/>
        <end position="451"/>
    </location>
</feature>
<evidence type="ECO:0000313" key="7">
    <source>
        <dbReference type="EMBL" id="KRY42139.1"/>
    </source>
</evidence>
<dbReference type="InterPro" id="IPR011989">
    <property type="entry name" value="ARM-like"/>
</dbReference>
<dbReference type="Pfam" id="PF11935">
    <property type="entry name" value="SYMPK_PTA1_N"/>
    <property type="match status" value="1"/>
</dbReference>
<name>A0A0V1BYK0_TRISP</name>
<evidence type="ECO:0000256" key="3">
    <source>
        <dbReference type="ARBA" id="ARBA00023242"/>
    </source>
</evidence>
<dbReference type="Proteomes" id="UP000054776">
    <property type="component" value="Unassembled WGS sequence"/>
</dbReference>
<organism evidence="7 8">
    <name type="scientific">Trichinella spiralis</name>
    <name type="common">Trichina worm</name>
    <dbReference type="NCBI Taxonomy" id="6334"/>
    <lineage>
        <taxon>Eukaryota</taxon>
        <taxon>Metazoa</taxon>
        <taxon>Ecdysozoa</taxon>
        <taxon>Nematoda</taxon>
        <taxon>Enoplea</taxon>
        <taxon>Dorylaimia</taxon>
        <taxon>Trichinellida</taxon>
        <taxon>Trichinellidae</taxon>
        <taxon>Trichinella</taxon>
    </lineage>
</organism>
<reference evidence="7 8" key="1">
    <citation type="submission" date="2015-01" db="EMBL/GenBank/DDBJ databases">
        <title>Evolution of Trichinella species and genotypes.</title>
        <authorList>
            <person name="Korhonen P.K."/>
            <person name="Edoardo P."/>
            <person name="Giuseppe L.R."/>
            <person name="Gasser R.B."/>
        </authorList>
    </citation>
    <scope>NUCLEOTIDE SEQUENCE [LARGE SCALE GENOMIC DNA]</scope>
    <source>
        <strain evidence="7">ISS3</strain>
    </source>
</reference>
<dbReference type="OrthoDB" id="331600at2759"/>
<gene>
    <name evidence="7" type="primary">Sympk</name>
    <name evidence="7" type="ORF">T01_3393</name>
</gene>
<dbReference type="PANTHER" id="PTHR15245">
    <property type="entry name" value="SYMPLEKIN-RELATED"/>
    <property type="match status" value="1"/>
</dbReference>
<dbReference type="InParanoid" id="A0A0V1BYK0"/>
<sequence length="1050" mass="119269">MFCIIGKVLLDKLKEMEIEVNVLLKQAGKTTNAEERLRLLSEIGQLIIDDESSTPLNGFFDEIVQLVFRFPNFDLLDFLTSFCGLACRTEVYLVERAVPIILNMLSEADDHLLKRILSSMALIYHSALKWVLRKPPSQFGVDPTWHAVSEFITGVLSWLESENEGIKIYAFKFLERCILAKIEESWNLKSSAYGCQLVTELQASNDLLFSSLTRQLVAPHISFSGLSVCLKSLTDIVRNDATFLDRFLNCCKKLIVDIPPTLSHRQMESLFKVMRFHLTTLVKLPCLSKAVLEIASILHKLGISPAELAHLTGVSRSKSGKRSATEDDFNTDEFNSAERNKKDHDAHLKRVYGFLGDSLTPENCVQLILAAFPYLYNNIPEKFLQEYAPIDFLPINEQIDRILNTIASVICSAGLSFNLKLNNKKHVKKSEEKKDADLADRDDDEDVDGERGRILSYDQNENQSTSKLVVKVLDLVDKVAPLPMQHTRSVIQNSFQRILNLKKCELGYEDAENQRHILITMCSLYEMAELKEKLLQEIVAEASSSGELALQLLYYQYSIYLQLRRQNNTTATEKALNQYNSTLDSLLSALLSGGEIQLNLFCRLVVYAPQLSVQALQVLKQGCKQHSTYIPCLNMFTSVIKHRPGQKKELFAEFASLSTFDDDTAIVNGWLEKLNSLYRYPPTKDLVKELALNHLHSLEQEVPPEYLSLDENEEKQWDERSVRICFRVYCHLFPQQVDFLQLLPDVYVACGVNVKRLINTYLSKPIKQSSIPVNDIVELVKQCPRNAEALIPRILEPWLDKNSLNAELVDAVWTLYSKRRPDVRFLIPVLPALNKEQFISLLPKLIRLPAQIFKMITGKVVCSSSGSKTVITADELWLEMCELEVTNENDFTQLLNLFGALLQNKRMFSSDLLSGIIKQISERQVVPAIFFHTIPLLLEAQASLDNLIGSVLQKFVTKQIWKQGDDAWQAFVQCSSKLKIHGYAALLQLPASQLRNAIETCPEIWQDLLKHIENVGSQQKASITKDCVNELEKQRQLAVENDEKAKSVNC</sequence>
<keyword evidence="2" id="KW-0507">mRNA processing</keyword>
<dbReference type="PANTHER" id="PTHR15245:SF20">
    <property type="entry name" value="SYMPLEKIN"/>
    <property type="match status" value="1"/>
</dbReference>
<feature type="compositionally biased region" description="Basic and acidic residues" evidence="4">
    <location>
        <begin position="430"/>
        <end position="439"/>
    </location>
</feature>
<dbReference type="InterPro" id="IPR022075">
    <property type="entry name" value="Symplekin_C"/>
</dbReference>
<evidence type="ECO:0000256" key="4">
    <source>
        <dbReference type="SAM" id="MobiDB-lite"/>
    </source>
</evidence>
<dbReference type="STRING" id="6334.A0A0V1BYK0"/>
<feature type="domain" description="Symplekin C-terminal" evidence="6">
    <location>
        <begin position="822"/>
        <end position="1001"/>
    </location>
</feature>